<keyword evidence="5" id="KW-1185">Reference proteome</keyword>
<dbReference type="SUPFAM" id="SSF53098">
    <property type="entry name" value="Ribonuclease H-like"/>
    <property type="match status" value="1"/>
</dbReference>
<protein>
    <submittedName>
        <fullName evidence="3">Putative ribonuclease h</fullName>
    </submittedName>
</protein>
<dbReference type="GO" id="GO:0043137">
    <property type="term" value="P:DNA replication, removal of RNA primer"/>
    <property type="evidence" value="ECO:0007669"/>
    <property type="project" value="TreeGrafter"/>
</dbReference>
<dbReference type="InterPro" id="IPR012337">
    <property type="entry name" value="RNaseH-like_sf"/>
</dbReference>
<evidence type="ECO:0000313" key="3">
    <source>
        <dbReference type="EMBL" id="MBC1176528.1"/>
    </source>
</evidence>
<dbReference type="PROSITE" id="PS50879">
    <property type="entry name" value="RNASE_H_1"/>
    <property type="match status" value="1"/>
</dbReference>
<evidence type="ECO:0000313" key="4">
    <source>
        <dbReference type="EnsemblMetazoa" id="LLOJ005411-PA"/>
    </source>
</evidence>
<comment type="similarity">
    <text evidence="1">Belongs to the RNase H family.</text>
</comment>
<dbReference type="InterPro" id="IPR050092">
    <property type="entry name" value="RNase_H"/>
</dbReference>
<reference evidence="4" key="3">
    <citation type="submission" date="2020-05" db="UniProtKB">
        <authorList>
            <consortium name="EnsemblMetazoa"/>
        </authorList>
    </citation>
    <scope>IDENTIFICATION</scope>
    <source>
        <strain evidence="4">Jacobina</strain>
    </source>
</reference>
<reference evidence="5" key="1">
    <citation type="submission" date="2012-05" db="EMBL/GenBank/DDBJ databases">
        <title>Whole Genome Assembly of Lutzomyia longipalpis.</title>
        <authorList>
            <person name="Richards S."/>
            <person name="Qu C."/>
            <person name="Dillon R."/>
            <person name="Worley K."/>
            <person name="Scherer S."/>
            <person name="Batterton M."/>
            <person name="Taylor A."/>
            <person name="Hawes A."/>
            <person name="Hernandez B."/>
            <person name="Kovar C."/>
            <person name="Mandapat C."/>
            <person name="Pham C."/>
            <person name="Qu C."/>
            <person name="Jing C."/>
            <person name="Bess C."/>
            <person name="Bandaranaike D."/>
            <person name="Ngo D."/>
            <person name="Ongeri F."/>
            <person name="Arias F."/>
            <person name="Lara F."/>
            <person name="Weissenberger G."/>
            <person name="Kamau G."/>
            <person name="Han H."/>
            <person name="Shen H."/>
            <person name="Dinh H."/>
            <person name="Khalil I."/>
            <person name="Jones J."/>
            <person name="Shafer J."/>
            <person name="Jayaseelan J."/>
            <person name="Quiroz J."/>
            <person name="Blankenburg K."/>
            <person name="Nguyen L."/>
            <person name="Jackson L."/>
            <person name="Francisco L."/>
            <person name="Tang L.-Y."/>
            <person name="Pu L.-L."/>
            <person name="Perales L."/>
            <person name="Lorensuhewa L."/>
            <person name="Munidasa M."/>
            <person name="Coyle M."/>
            <person name="Taylor M."/>
            <person name="Puazo M."/>
            <person name="Firestine M."/>
            <person name="Scheel M."/>
            <person name="Javaid M."/>
            <person name="Wang M."/>
            <person name="Li M."/>
            <person name="Tabassum N."/>
            <person name="Saada N."/>
            <person name="Osuji N."/>
            <person name="Aqrawi P."/>
            <person name="Fu Q."/>
            <person name="Thornton R."/>
            <person name="Raj R."/>
            <person name="Goodspeed R."/>
            <person name="Mata R."/>
            <person name="Najjar R."/>
            <person name="Gubbala S."/>
            <person name="Lee S."/>
            <person name="Denson S."/>
            <person name="Patil S."/>
            <person name="Macmil S."/>
            <person name="Qi S."/>
            <person name="Matskevitch T."/>
            <person name="Palculict T."/>
            <person name="Mathew T."/>
            <person name="Vee V."/>
            <person name="Velamala V."/>
            <person name="Korchina V."/>
            <person name="Cai W."/>
            <person name="Liu W."/>
            <person name="Dai W."/>
            <person name="Zou X."/>
            <person name="Zhu Y."/>
            <person name="Zhang Y."/>
            <person name="Wu Y.-Q."/>
            <person name="Xin Y."/>
            <person name="Nazarath L."/>
            <person name="Kovar C."/>
            <person name="Han Y."/>
            <person name="Muzny D."/>
            <person name="Gibbs R."/>
        </authorList>
    </citation>
    <scope>NUCLEOTIDE SEQUENCE [LARGE SCALE GENOMIC DNA]</scope>
    <source>
        <strain evidence="5">Jacobina</strain>
    </source>
</reference>
<dbReference type="EMBL" id="AJWK01017073">
    <property type="status" value="NOT_ANNOTATED_CDS"/>
    <property type="molecule type" value="Genomic_DNA"/>
</dbReference>
<dbReference type="PANTHER" id="PTHR10642:SF33">
    <property type="entry name" value="RIBONUCLEASE H1-LIKE"/>
    <property type="match status" value="1"/>
</dbReference>
<dbReference type="GO" id="GO:0003676">
    <property type="term" value="F:nucleic acid binding"/>
    <property type="evidence" value="ECO:0007669"/>
    <property type="project" value="InterPro"/>
</dbReference>
<dbReference type="VEuPathDB" id="VectorBase:LLOJ005411"/>
<accession>A0A1B0CLC4</accession>
<evidence type="ECO:0000256" key="1">
    <source>
        <dbReference type="ARBA" id="ARBA00005300"/>
    </source>
</evidence>
<dbReference type="Proteomes" id="UP000092461">
    <property type="component" value="Unassembled WGS sequence"/>
</dbReference>
<dbReference type="EMBL" id="GITU01007825">
    <property type="protein sequence ID" value="MBC1176528.1"/>
    <property type="molecule type" value="Transcribed_RNA"/>
</dbReference>
<dbReference type="InterPro" id="IPR002156">
    <property type="entry name" value="RNaseH_domain"/>
</dbReference>
<proteinExistence type="inferred from homology"/>
<dbReference type="Pfam" id="PF00075">
    <property type="entry name" value="RNase_H"/>
    <property type="match status" value="1"/>
</dbReference>
<dbReference type="VEuPathDB" id="VectorBase:LLONM1_004513"/>
<dbReference type="EnsemblMetazoa" id="LLOJ005411-RA">
    <property type="protein sequence ID" value="LLOJ005411-PA"/>
    <property type="gene ID" value="LLOJ005411"/>
</dbReference>
<dbReference type="InterPro" id="IPR036397">
    <property type="entry name" value="RNaseH_sf"/>
</dbReference>
<dbReference type="PANTHER" id="PTHR10642">
    <property type="entry name" value="RIBONUCLEASE H1"/>
    <property type="match status" value="1"/>
</dbReference>
<feature type="domain" description="RNase H type-1" evidence="2">
    <location>
        <begin position="15"/>
        <end position="160"/>
    </location>
</feature>
<dbReference type="Gene3D" id="3.30.420.10">
    <property type="entry name" value="Ribonuclease H-like superfamily/Ribonuclease H"/>
    <property type="match status" value="1"/>
</dbReference>
<evidence type="ECO:0000313" key="5">
    <source>
        <dbReference type="Proteomes" id="UP000092461"/>
    </source>
</evidence>
<dbReference type="CDD" id="cd09280">
    <property type="entry name" value="RNase_HI_eukaryote_like"/>
    <property type="match status" value="1"/>
</dbReference>
<dbReference type="AlphaFoldDB" id="A0A1B0CLC4"/>
<dbReference type="GO" id="GO:0004523">
    <property type="term" value="F:RNA-DNA hybrid ribonuclease activity"/>
    <property type="evidence" value="ECO:0007669"/>
    <property type="project" value="InterPro"/>
</dbReference>
<sequence>MSGYYGAHGGGGRQYDDYVDVWTDGSCPGNGQYNRGGIGIYWGRNHPWNFSDRAEGRTNNSCEIEAARIAIEIAKSYGVEKLRINTDSKFLFDSMVKWMPQWLQNDWENSRGEEVINRRDFERLNDELDGSIRVFWKFVYGHSGDRGNEEADRLAKDGARS</sequence>
<name>A0A1B0CLC4_LUTLO</name>
<evidence type="ECO:0000259" key="2">
    <source>
        <dbReference type="PROSITE" id="PS50879"/>
    </source>
</evidence>
<reference evidence="3" key="2">
    <citation type="journal article" date="2020" name="BMC">
        <title>Leishmania infection induces a limited differential gene expression in the sand fly midgut.</title>
        <authorList>
            <person name="Coutinho-Abreu I.V."/>
            <person name="Serafim T.D."/>
            <person name="Meneses C."/>
            <person name="Kamhawi S."/>
            <person name="Oliveira F."/>
            <person name="Valenzuela J.G."/>
        </authorList>
    </citation>
    <scope>NUCLEOTIDE SEQUENCE</scope>
    <source>
        <strain evidence="3">Jacobina</strain>
        <tissue evidence="3">Midgut</tissue>
    </source>
</reference>
<organism evidence="4 5">
    <name type="scientific">Lutzomyia longipalpis</name>
    <name type="common">Sand fly</name>
    <dbReference type="NCBI Taxonomy" id="7200"/>
    <lineage>
        <taxon>Eukaryota</taxon>
        <taxon>Metazoa</taxon>
        <taxon>Ecdysozoa</taxon>
        <taxon>Arthropoda</taxon>
        <taxon>Hexapoda</taxon>
        <taxon>Insecta</taxon>
        <taxon>Pterygota</taxon>
        <taxon>Neoptera</taxon>
        <taxon>Endopterygota</taxon>
        <taxon>Diptera</taxon>
        <taxon>Nematocera</taxon>
        <taxon>Psychodoidea</taxon>
        <taxon>Psychodidae</taxon>
        <taxon>Lutzomyia</taxon>
        <taxon>Lutzomyia</taxon>
    </lineage>
</organism>